<evidence type="ECO:0008006" key="6">
    <source>
        <dbReference type="Google" id="ProtNLM"/>
    </source>
</evidence>
<protein>
    <recommendedName>
        <fullName evidence="6">DUF4283 domain-containing protein</fullName>
    </recommendedName>
</protein>
<evidence type="ECO:0000259" key="3">
    <source>
        <dbReference type="Pfam" id="PF14392"/>
    </source>
</evidence>
<dbReference type="Proteomes" id="UP000824890">
    <property type="component" value="Unassembled WGS sequence"/>
</dbReference>
<dbReference type="Pfam" id="PF14392">
    <property type="entry name" value="zf-CCHC_4"/>
    <property type="match status" value="1"/>
</dbReference>
<proteinExistence type="predicted"/>
<feature type="compositionally biased region" description="Polar residues" evidence="1">
    <location>
        <begin position="290"/>
        <end position="305"/>
    </location>
</feature>
<feature type="domain" description="DUF4283" evidence="2">
    <location>
        <begin position="14"/>
        <end position="96"/>
    </location>
</feature>
<organism evidence="4 5">
    <name type="scientific">Brassica napus</name>
    <name type="common">Rape</name>
    <dbReference type="NCBI Taxonomy" id="3708"/>
    <lineage>
        <taxon>Eukaryota</taxon>
        <taxon>Viridiplantae</taxon>
        <taxon>Streptophyta</taxon>
        <taxon>Embryophyta</taxon>
        <taxon>Tracheophyta</taxon>
        <taxon>Spermatophyta</taxon>
        <taxon>Magnoliopsida</taxon>
        <taxon>eudicotyledons</taxon>
        <taxon>Gunneridae</taxon>
        <taxon>Pentapetalae</taxon>
        <taxon>rosids</taxon>
        <taxon>malvids</taxon>
        <taxon>Brassicales</taxon>
        <taxon>Brassicaceae</taxon>
        <taxon>Brassiceae</taxon>
        <taxon>Brassica</taxon>
    </lineage>
</organism>
<evidence type="ECO:0000313" key="4">
    <source>
        <dbReference type="EMBL" id="KAH0910962.1"/>
    </source>
</evidence>
<dbReference type="Pfam" id="PF14111">
    <property type="entry name" value="DUF4283"/>
    <property type="match status" value="1"/>
</dbReference>
<reference evidence="4 5" key="1">
    <citation type="submission" date="2021-05" db="EMBL/GenBank/DDBJ databases">
        <title>Genome Assembly of Synthetic Allotetraploid Brassica napus Reveals Homoeologous Exchanges between Subgenomes.</title>
        <authorList>
            <person name="Davis J.T."/>
        </authorList>
    </citation>
    <scope>NUCLEOTIDE SEQUENCE [LARGE SCALE GENOMIC DNA]</scope>
    <source>
        <strain evidence="5">cv. Da-Ae</strain>
        <tissue evidence="4">Seedling</tissue>
    </source>
</reference>
<accession>A0ABQ8C1L4</accession>
<feature type="non-terminal residue" evidence="4">
    <location>
        <position position="543"/>
    </location>
</feature>
<feature type="domain" description="Zinc knuckle CX2CX4HX4C" evidence="3">
    <location>
        <begin position="155"/>
        <end position="200"/>
    </location>
</feature>
<gene>
    <name evidence="4" type="ORF">HID58_034283</name>
</gene>
<dbReference type="InterPro" id="IPR025558">
    <property type="entry name" value="DUF4283"/>
</dbReference>
<feature type="compositionally biased region" description="Low complexity" evidence="1">
    <location>
        <begin position="319"/>
        <end position="328"/>
    </location>
</feature>
<dbReference type="PANTHER" id="PTHR31286">
    <property type="entry name" value="GLYCINE-RICH CELL WALL STRUCTURAL PROTEIN 1.8-LIKE"/>
    <property type="match status" value="1"/>
</dbReference>
<evidence type="ECO:0000259" key="2">
    <source>
        <dbReference type="Pfam" id="PF14111"/>
    </source>
</evidence>
<dbReference type="EMBL" id="JAGKQM010000009">
    <property type="protein sequence ID" value="KAH0910962.1"/>
    <property type="molecule type" value="Genomic_DNA"/>
</dbReference>
<dbReference type="InterPro" id="IPR025836">
    <property type="entry name" value="Zn_knuckle_CX2CX4HX4C"/>
</dbReference>
<keyword evidence="5" id="KW-1185">Reference proteome</keyword>
<dbReference type="InterPro" id="IPR040256">
    <property type="entry name" value="At4g02000-like"/>
</dbReference>
<feature type="compositionally biased region" description="Polar residues" evidence="1">
    <location>
        <begin position="233"/>
        <end position="256"/>
    </location>
</feature>
<feature type="compositionally biased region" description="Basic and acidic residues" evidence="1">
    <location>
        <begin position="349"/>
        <end position="358"/>
    </location>
</feature>
<dbReference type="PANTHER" id="PTHR31286:SF178">
    <property type="entry name" value="DUF4283 DOMAIN-CONTAINING PROTEIN"/>
    <property type="match status" value="1"/>
</dbReference>
<name>A0ABQ8C1L4_BRANA</name>
<evidence type="ECO:0000256" key="1">
    <source>
        <dbReference type="SAM" id="MobiDB-lite"/>
    </source>
</evidence>
<sequence>MVDIPEIENDDLIEENSLSVVVRCLNPAAHKIGGLVKALPPIWGLEDRVHGRGVGENRVQFIFQSYRDLHHVLTRGPWFVNGWIVSLDQWTPRPGPDFLKKIPFLIRVRGIPIHLLKKQAIESLLGPLGTVEKVELHAKNSTSVDYVRALVWINADEPLQFRRTARFRSGEVVPTELEYEKLLKICFTCKRLTHDQTRCPEVAPAQSLPASRGQRGKNALMAASESRKEAPPGSSSGHRLPTTKGSLSQITPARQTKSTEYRKRDDKKGKRSEAAPSQVWKKKSIVIGGNSKSTEESPQNSSQRVCLSGEGRNSEKKGSANSSGASKETASVFERLSSKFDTPSNDTESSDKNQDGRSSKGSRSPPSVFERLGTPPVSSSGKKNKDVELSTAKRRRSGSNSGGRESKKARVSGRESNISPSSVFHRLGSQVVVPEGNHSGDKKHSAHSRYFRSSTPLDAPLGSRPSYAWRSLLAAQKLIRQGAKRIIGNGEATKVWEDRWIGSSPAIKPTSTRMVPLRYMQLVKPDMCVSELMTIPGNEWNKE</sequence>
<feature type="region of interest" description="Disordered" evidence="1">
    <location>
        <begin position="203"/>
        <end position="426"/>
    </location>
</feature>
<evidence type="ECO:0000313" key="5">
    <source>
        <dbReference type="Proteomes" id="UP000824890"/>
    </source>
</evidence>
<feature type="compositionally biased region" description="Basic and acidic residues" evidence="1">
    <location>
        <begin position="257"/>
        <end position="273"/>
    </location>
</feature>
<comment type="caution">
    <text evidence="4">The sequence shown here is derived from an EMBL/GenBank/DDBJ whole genome shotgun (WGS) entry which is preliminary data.</text>
</comment>